<dbReference type="Gene3D" id="2.30.30.380">
    <property type="entry name" value="Zn-finger domain of Sec23/24"/>
    <property type="match status" value="1"/>
</dbReference>
<dbReference type="PANTHER" id="PTHR45663:SF40">
    <property type="entry name" value="THIOREDOXIN 2"/>
    <property type="match status" value="1"/>
</dbReference>
<dbReference type="InterPro" id="IPR005746">
    <property type="entry name" value="Thioredoxin"/>
</dbReference>
<evidence type="ECO:0000313" key="2">
    <source>
        <dbReference type="Proteomes" id="UP001548189"/>
    </source>
</evidence>
<dbReference type="Proteomes" id="UP001548189">
    <property type="component" value="Unassembled WGS sequence"/>
</dbReference>
<protein>
    <submittedName>
        <fullName evidence="1">Thioredoxin TrxC</fullName>
    </submittedName>
</protein>
<dbReference type="SUPFAM" id="SSF52833">
    <property type="entry name" value="Thioredoxin-like"/>
    <property type="match status" value="1"/>
</dbReference>
<sequence length="148" mass="16692">MNTQKIRLVCGECHTINQFPAERLDDTPICAQCKSHLFSGEPINVNSTNLIRHIENSGIPVLIDFWAPWCGPCLSFAPTFKEMAKIVGNQLRLLKVDTQDNQQTAMDFNIRSIPTLALYRDGEELARTSGAFPLPQLQQWVIQHLTEA</sequence>
<accession>A0ABV2BU32</accession>
<dbReference type="EMBL" id="JBEVCJ010000007">
    <property type="protein sequence ID" value="MET1255082.1"/>
    <property type="molecule type" value="Genomic_DNA"/>
</dbReference>
<organism evidence="1 2">
    <name type="scientific">Aliikangiella maris</name>
    <dbReference type="NCBI Taxonomy" id="3162458"/>
    <lineage>
        <taxon>Bacteria</taxon>
        <taxon>Pseudomonadati</taxon>
        <taxon>Pseudomonadota</taxon>
        <taxon>Gammaproteobacteria</taxon>
        <taxon>Oceanospirillales</taxon>
        <taxon>Pleioneaceae</taxon>
        <taxon>Aliikangiella</taxon>
    </lineage>
</organism>
<evidence type="ECO:0000313" key="1">
    <source>
        <dbReference type="EMBL" id="MET1255082.1"/>
    </source>
</evidence>
<dbReference type="Gene3D" id="3.40.30.10">
    <property type="entry name" value="Glutaredoxin"/>
    <property type="match status" value="1"/>
</dbReference>
<comment type="caution">
    <text evidence="1">The sequence shown here is derived from an EMBL/GenBank/DDBJ whole genome shotgun (WGS) entry which is preliminary data.</text>
</comment>
<dbReference type="PANTHER" id="PTHR45663">
    <property type="entry name" value="GEO12009P1"/>
    <property type="match status" value="1"/>
</dbReference>
<dbReference type="Pfam" id="PF21352">
    <property type="entry name" value="Zn_ribbon_Thio2"/>
    <property type="match status" value="1"/>
</dbReference>
<dbReference type="InterPro" id="IPR017937">
    <property type="entry name" value="Thioredoxin_CS"/>
</dbReference>
<name>A0ABV2BU32_9GAMM</name>
<proteinExistence type="predicted"/>
<dbReference type="NCBIfam" id="TIGR01068">
    <property type="entry name" value="thioredoxin"/>
    <property type="match status" value="1"/>
</dbReference>
<gene>
    <name evidence="1" type="primary">trxC</name>
    <name evidence="1" type="ORF">ABVT43_08095</name>
</gene>
<dbReference type="NCBIfam" id="NF008229">
    <property type="entry name" value="PRK10996.1"/>
    <property type="match status" value="1"/>
</dbReference>
<dbReference type="CDD" id="cd02947">
    <property type="entry name" value="TRX_family"/>
    <property type="match status" value="1"/>
</dbReference>
<reference evidence="1 2" key="1">
    <citation type="submission" date="2024-06" db="EMBL/GenBank/DDBJ databases">
        <authorList>
            <person name="Li F."/>
        </authorList>
    </citation>
    <scope>NUCLEOTIDE SEQUENCE [LARGE SCALE GENOMIC DNA]</scope>
    <source>
        <strain evidence="1 2">GXAS 311</strain>
    </source>
</reference>
<dbReference type="InterPro" id="IPR049299">
    <property type="entry name" value="Thio2_N"/>
</dbReference>
<dbReference type="PRINTS" id="PR00421">
    <property type="entry name" value="THIOREDOXIN"/>
</dbReference>
<dbReference type="Pfam" id="PF00085">
    <property type="entry name" value="Thioredoxin"/>
    <property type="match status" value="1"/>
</dbReference>
<dbReference type="InterPro" id="IPR013766">
    <property type="entry name" value="Thioredoxin_domain"/>
</dbReference>
<dbReference type="PROSITE" id="PS51352">
    <property type="entry name" value="THIOREDOXIN_2"/>
    <property type="match status" value="1"/>
</dbReference>
<keyword evidence="2" id="KW-1185">Reference proteome</keyword>
<dbReference type="InterPro" id="IPR036249">
    <property type="entry name" value="Thioredoxin-like_sf"/>
</dbReference>
<dbReference type="PROSITE" id="PS00194">
    <property type="entry name" value="THIOREDOXIN_1"/>
    <property type="match status" value="1"/>
</dbReference>